<proteinExistence type="predicted"/>
<organism evidence="2 3">
    <name type="scientific">Elysia crispata</name>
    <name type="common">lettuce slug</name>
    <dbReference type="NCBI Taxonomy" id="231223"/>
    <lineage>
        <taxon>Eukaryota</taxon>
        <taxon>Metazoa</taxon>
        <taxon>Spiralia</taxon>
        <taxon>Lophotrochozoa</taxon>
        <taxon>Mollusca</taxon>
        <taxon>Gastropoda</taxon>
        <taxon>Heterobranchia</taxon>
        <taxon>Euthyneura</taxon>
        <taxon>Panpulmonata</taxon>
        <taxon>Sacoglossa</taxon>
        <taxon>Placobranchoidea</taxon>
        <taxon>Plakobranchidae</taxon>
        <taxon>Elysia</taxon>
    </lineage>
</organism>
<evidence type="ECO:0000313" key="3">
    <source>
        <dbReference type="Proteomes" id="UP001283361"/>
    </source>
</evidence>
<protein>
    <submittedName>
        <fullName evidence="2">Uncharacterized protein</fullName>
    </submittedName>
</protein>
<evidence type="ECO:0000256" key="1">
    <source>
        <dbReference type="SAM" id="MobiDB-lite"/>
    </source>
</evidence>
<name>A0AAE1DYU1_9GAST</name>
<dbReference type="EMBL" id="JAWDGP010001838">
    <property type="protein sequence ID" value="KAK3787772.1"/>
    <property type="molecule type" value="Genomic_DNA"/>
</dbReference>
<dbReference type="Proteomes" id="UP001283361">
    <property type="component" value="Unassembled WGS sequence"/>
</dbReference>
<reference evidence="2" key="1">
    <citation type="journal article" date="2023" name="G3 (Bethesda)">
        <title>A reference genome for the long-term kleptoplast-retaining sea slug Elysia crispata morphotype clarki.</title>
        <authorList>
            <person name="Eastman K.E."/>
            <person name="Pendleton A.L."/>
            <person name="Shaikh M.A."/>
            <person name="Suttiyut T."/>
            <person name="Ogas R."/>
            <person name="Tomko P."/>
            <person name="Gavelis G."/>
            <person name="Widhalm J.R."/>
            <person name="Wisecaver J.H."/>
        </authorList>
    </citation>
    <scope>NUCLEOTIDE SEQUENCE</scope>
    <source>
        <strain evidence="2">ECLA1</strain>
    </source>
</reference>
<dbReference type="AlphaFoldDB" id="A0AAE1DYU1"/>
<accession>A0AAE1DYU1</accession>
<comment type="caution">
    <text evidence="2">The sequence shown here is derived from an EMBL/GenBank/DDBJ whole genome shotgun (WGS) entry which is preliminary data.</text>
</comment>
<evidence type="ECO:0000313" key="2">
    <source>
        <dbReference type="EMBL" id="KAK3787772.1"/>
    </source>
</evidence>
<gene>
    <name evidence="2" type="ORF">RRG08_010721</name>
</gene>
<keyword evidence="3" id="KW-1185">Reference proteome</keyword>
<feature type="region of interest" description="Disordered" evidence="1">
    <location>
        <begin position="1"/>
        <end position="22"/>
    </location>
</feature>
<sequence>MKKTQRDIDSGSNIPQIRSRPRGIPEWKKMKIIESLNASCPNQNVPFGIPSKSPTARKSTSQKILNRLLLLKKIKQDEATGIVVAPLWPTQTFFSCVTQAARGQASPAFGKKTPAIVTESPQPSTSTTQEIETDDMYGIRRLQEQGFSGTATDVIMAS</sequence>